<keyword evidence="5" id="KW-1185">Reference proteome</keyword>
<accession>A0A1X7AGP9</accession>
<evidence type="ECO:0000256" key="1">
    <source>
        <dbReference type="SAM" id="MobiDB-lite"/>
    </source>
</evidence>
<dbReference type="Pfam" id="PF00345">
    <property type="entry name" value="PapD_N"/>
    <property type="match status" value="1"/>
</dbReference>
<feature type="compositionally biased region" description="Basic and acidic residues" evidence="1">
    <location>
        <begin position="226"/>
        <end position="239"/>
    </location>
</feature>
<dbReference type="Gene3D" id="2.60.40.10">
    <property type="entry name" value="Immunoglobulins"/>
    <property type="match status" value="1"/>
</dbReference>
<name>A0A1X7AGP9_9GAMM</name>
<dbReference type="GO" id="GO:0030288">
    <property type="term" value="C:outer membrane-bounded periplasmic space"/>
    <property type="evidence" value="ECO:0007669"/>
    <property type="project" value="InterPro"/>
</dbReference>
<dbReference type="Proteomes" id="UP000196573">
    <property type="component" value="Unassembled WGS sequence"/>
</dbReference>
<dbReference type="RefSeq" id="WP_087107521.1">
    <property type="nucleotide sequence ID" value="NZ_CBCSCN010000001.1"/>
</dbReference>
<dbReference type="InterPro" id="IPR013783">
    <property type="entry name" value="Ig-like_fold"/>
</dbReference>
<feature type="region of interest" description="Disordered" evidence="1">
    <location>
        <begin position="220"/>
        <end position="239"/>
    </location>
</feature>
<sequence length="239" mass="26963">MGIGRLNFLFLVPSFLILLSWQAWAGIEVDQSIIEFEPDGEYYTDITVSNRDEKKAYVSVSVFEISNPGQPNEKREPLTDPDKAMLIATPTRLALEPNQSIPVRLLNLDEEQKEERIYRVLVEPASKRMQNEASGVRLLVGYEMLVIIRPQNPQVKVLASRSGKTMTFYNAGNTNVFMEGGKNCNPAKPSECQEVSSQRLYPKARWSTELPFAAPVEFSMNAGEENTSKQRFDGNDKLP</sequence>
<keyword evidence="2" id="KW-0732">Signal</keyword>
<feature type="signal peptide" evidence="2">
    <location>
        <begin position="1"/>
        <end position="25"/>
    </location>
</feature>
<evidence type="ECO:0000313" key="5">
    <source>
        <dbReference type="Proteomes" id="UP000196573"/>
    </source>
</evidence>
<feature type="chain" id="PRO_5012552881" description="Pili assembly chaperone N-terminal domain-containing protein" evidence="2">
    <location>
        <begin position="26"/>
        <end position="239"/>
    </location>
</feature>
<proteinExistence type="predicted"/>
<dbReference type="GO" id="GO:0071555">
    <property type="term" value="P:cell wall organization"/>
    <property type="evidence" value="ECO:0007669"/>
    <property type="project" value="InterPro"/>
</dbReference>
<feature type="domain" description="Pili assembly chaperone N-terminal" evidence="3">
    <location>
        <begin position="28"/>
        <end position="152"/>
    </location>
</feature>
<dbReference type="InterPro" id="IPR050643">
    <property type="entry name" value="Periplasmic_pilus_chap"/>
</dbReference>
<evidence type="ECO:0000259" key="3">
    <source>
        <dbReference type="Pfam" id="PF00345"/>
    </source>
</evidence>
<evidence type="ECO:0000313" key="4">
    <source>
        <dbReference type="EMBL" id="SMA39308.1"/>
    </source>
</evidence>
<evidence type="ECO:0000256" key="2">
    <source>
        <dbReference type="SAM" id="SignalP"/>
    </source>
</evidence>
<reference evidence="4 5" key="1">
    <citation type="submission" date="2017-03" db="EMBL/GenBank/DDBJ databases">
        <authorList>
            <person name="Afonso C.L."/>
            <person name="Miller P.J."/>
            <person name="Scott M.A."/>
            <person name="Spackman E."/>
            <person name="Goraichik I."/>
            <person name="Dimitrov K.M."/>
            <person name="Suarez D.L."/>
            <person name="Swayne D.E."/>
        </authorList>
    </citation>
    <scope>NUCLEOTIDE SEQUENCE [LARGE SCALE GENOMIC DNA]</scope>
    <source>
        <strain evidence="4">SB41UT1</strain>
    </source>
</reference>
<dbReference type="OrthoDB" id="7630309at2"/>
<dbReference type="InterPro" id="IPR008962">
    <property type="entry name" value="PapD-like_sf"/>
</dbReference>
<dbReference type="InterPro" id="IPR016147">
    <property type="entry name" value="Pili_assmbl_chaperone_N"/>
</dbReference>
<dbReference type="SUPFAM" id="SSF49354">
    <property type="entry name" value="PapD-like"/>
    <property type="match status" value="1"/>
</dbReference>
<dbReference type="PANTHER" id="PTHR30251">
    <property type="entry name" value="PILUS ASSEMBLY CHAPERONE"/>
    <property type="match status" value="1"/>
</dbReference>
<dbReference type="PANTHER" id="PTHR30251:SF4">
    <property type="entry name" value="SLR1668 PROTEIN"/>
    <property type="match status" value="1"/>
</dbReference>
<protein>
    <recommendedName>
        <fullName evidence="3">Pili assembly chaperone N-terminal domain-containing protein</fullName>
    </recommendedName>
</protein>
<gene>
    <name evidence="4" type="ORF">EHSB41UT_01008</name>
</gene>
<dbReference type="EMBL" id="FWPT01000002">
    <property type="protein sequence ID" value="SMA39308.1"/>
    <property type="molecule type" value="Genomic_DNA"/>
</dbReference>
<organism evidence="4 5">
    <name type="scientific">Parendozoicomonas haliclonae</name>
    <dbReference type="NCBI Taxonomy" id="1960125"/>
    <lineage>
        <taxon>Bacteria</taxon>
        <taxon>Pseudomonadati</taxon>
        <taxon>Pseudomonadota</taxon>
        <taxon>Gammaproteobacteria</taxon>
        <taxon>Oceanospirillales</taxon>
        <taxon>Endozoicomonadaceae</taxon>
        <taxon>Parendozoicomonas</taxon>
    </lineage>
</organism>
<dbReference type="AlphaFoldDB" id="A0A1X7AGP9"/>